<dbReference type="Proteomes" id="UP000812287">
    <property type="component" value="Unassembled WGS sequence"/>
</dbReference>
<keyword evidence="3" id="KW-1185">Reference proteome</keyword>
<sequence>MPDDYVCESLLGAAKVDGFPLHAQQQTRYLRDFTSCFSFSSIIEKSPPLFHAFRVLIRSAPLTPLASHHFFTSPITQSSSLDVKMTAKPSLRIRIPPAINANNLPNYTARTTAEQAREQRLKDDPLACIVGPYHVTCKLCGSRIKLSEKSTFDGHHWRTHRGRCVKARKQPNLGLGGKKLPSRKKSPTPSPTTSLTSDEDSERIKHLILPLHSSSVRLEPQFEPLATCDAAVEEYLLRSHGITKDYKLDYQSWSWSQLKLPSFVVAAASALCDED</sequence>
<evidence type="ECO:0000256" key="1">
    <source>
        <dbReference type="SAM" id="MobiDB-lite"/>
    </source>
</evidence>
<dbReference type="RefSeq" id="XP_043038518.1">
    <property type="nucleotide sequence ID" value="XM_043179282.1"/>
</dbReference>
<feature type="region of interest" description="Disordered" evidence="1">
    <location>
        <begin position="168"/>
        <end position="201"/>
    </location>
</feature>
<comment type="caution">
    <text evidence="2">The sequence shown here is derived from an EMBL/GenBank/DDBJ whole genome shotgun (WGS) entry which is preliminary data.</text>
</comment>
<dbReference type="GeneID" id="66101576"/>
<protein>
    <submittedName>
        <fullName evidence="2">Uncharacterized protein</fullName>
    </submittedName>
</protein>
<evidence type="ECO:0000313" key="2">
    <source>
        <dbReference type="EMBL" id="KAG7445018.1"/>
    </source>
</evidence>
<gene>
    <name evidence="2" type="ORF">BT62DRAFT_1077232</name>
</gene>
<dbReference type="EMBL" id="MU250538">
    <property type="protein sequence ID" value="KAG7445018.1"/>
    <property type="molecule type" value="Genomic_DNA"/>
</dbReference>
<proteinExistence type="predicted"/>
<accession>A0A9P7VPI2</accession>
<organism evidence="2 3">
    <name type="scientific">Guyanagaster necrorhizus</name>
    <dbReference type="NCBI Taxonomy" id="856835"/>
    <lineage>
        <taxon>Eukaryota</taxon>
        <taxon>Fungi</taxon>
        <taxon>Dikarya</taxon>
        <taxon>Basidiomycota</taxon>
        <taxon>Agaricomycotina</taxon>
        <taxon>Agaricomycetes</taxon>
        <taxon>Agaricomycetidae</taxon>
        <taxon>Agaricales</taxon>
        <taxon>Marasmiineae</taxon>
        <taxon>Physalacriaceae</taxon>
        <taxon>Guyanagaster</taxon>
    </lineage>
</organism>
<dbReference type="AlphaFoldDB" id="A0A9P7VPI2"/>
<evidence type="ECO:0000313" key="3">
    <source>
        <dbReference type="Proteomes" id="UP000812287"/>
    </source>
</evidence>
<name>A0A9P7VPI2_9AGAR</name>
<reference evidence="2" key="1">
    <citation type="submission" date="2020-11" db="EMBL/GenBank/DDBJ databases">
        <title>Adaptations for nitrogen fixation in a non-lichenized fungal sporocarp promotes dispersal by wood-feeding termites.</title>
        <authorList>
            <consortium name="DOE Joint Genome Institute"/>
            <person name="Koch R.A."/>
            <person name="Yoon G."/>
            <person name="Arayal U."/>
            <person name="Lail K."/>
            <person name="Amirebrahimi M."/>
            <person name="Labutti K."/>
            <person name="Lipzen A."/>
            <person name="Riley R."/>
            <person name="Barry K."/>
            <person name="Henrissat B."/>
            <person name="Grigoriev I.V."/>
            <person name="Herr J.R."/>
            <person name="Aime M.C."/>
        </authorList>
    </citation>
    <scope>NUCLEOTIDE SEQUENCE</scope>
    <source>
        <strain evidence="2">MCA 3950</strain>
    </source>
</reference>
<dbReference type="OrthoDB" id="3268830at2759"/>